<dbReference type="Pfam" id="PF13192">
    <property type="entry name" value="Thioredoxin_3"/>
    <property type="match status" value="1"/>
</dbReference>
<dbReference type="PROSITE" id="PS00195">
    <property type="entry name" value="GLUTAREDOXIN_1"/>
    <property type="match status" value="1"/>
</dbReference>
<feature type="domain" description="Thioredoxin-like fold" evidence="1">
    <location>
        <begin position="141"/>
        <end position="216"/>
    </location>
</feature>
<dbReference type="CDD" id="cd02973">
    <property type="entry name" value="TRX_GRX_like"/>
    <property type="match status" value="1"/>
</dbReference>
<dbReference type="InterPro" id="IPR011903">
    <property type="entry name" value="TON_0319-like"/>
</dbReference>
<dbReference type="SUPFAM" id="SSF52833">
    <property type="entry name" value="Thioredoxin-like"/>
    <property type="match status" value="2"/>
</dbReference>
<name>A0ABU3NJY0_9CHLR</name>
<dbReference type="RefSeq" id="WP_315623804.1">
    <property type="nucleotide sequence ID" value="NZ_JAUHMF010000001.1"/>
</dbReference>
<comment type="caution">
    <text evidence="2">The sequence shown here is derived from an EMBL/GenBank/DDBJ whole genome shotgun (WGS) entry which is preliminary data.</text>
</comment>
<accession>A0ABU3NJY0</accession>
<dbReference type="PANTHER" id="PTHR37170">
    <property type="entry name" value="GLUTAREDOXIN-RELATED"/>
    <property type="match status" value="1"/>
</dbReference>
<organism evidence="2 3">
    <name type="scientific">Thermanaerothrix solaris</name>
    <dbReference type="NCBI Taxonomy" id="3058434"/>
    <lineage>
        <taxon>Bacteria</taxon>
        <taxon>Bacillati</taxon>
        <taxon>Chloroflexota</taxon>
        <taxon>Anaerolineae</taxon>
        <taxon>Anaerolineales</taxon>
        <taxon>Anaerolineaceae</taxon>
        <taxon>Thermanaerothrix</taxon>
    </lineage>
</organism>
<dbReference type="Proteomes" id="UP001254165">
    <property type="component" value="Unassembled WGS sequence"/>
</dbReference>
<dbReference type="NCBIfam" id="TIGR02187">
    <property type="entry name" value="PDO_seleno_TRX"/>
    <property type="match status" value="1"/>
</dbReference>
<dbReference type="InterPro" id="IPR036249">
    <property type="entry name" value="Thioredoxin-like_sf"/>
</dbReference>
<dbReference type="PROSITE" id="PS51354">
    <property type="entry name" value="GLUTAREDOXIN_2"/>
    <property type="match status" value="1"/>
</dbReference>
<gene>
    <name evidence="2" type="ORF">QYE77_02665</name>
</gene>
<reference evidence="2 3" key="1">
    <citation type="submission" date="2023-07" db="EMBL/GenBank/DDBJ databases">
        <title>Novel species of Thermanaerothrix with wide hydrolytic capabilities.</title>
        <authorList>
            <person name="Zayulina K.S."/>
            <person name="Podosokorskaya O.A."/>
            <person name="Elcheninov A.G."/>
        </authorList>
    </citation>
    <scope>NUCLEOTIDE SEQUENCE [LARGE SCALE GENOMIC DNA]</scope>
    <source>
        <strain evidence="2 3">4228-RoL</strain>
    </source>
</reference>
<sequence>MALLNPQVREQVRNLLLGMEHPVKLLLFTQGEGGAIECDFCAETRQLAEEITALSDKLTLEIYDFVRDKALADALKVDKIPALILQSDGQQPQDHGIRFFGIPSGYEFGTLIEDILMISRRKPDLSLATMQQLARLDRPVHIQVFVTPTCPYCPRAVMLAHKLAFASPWITADMVEASEFPHLANRYHVYGVPRTVINDVIHIEGAVPEETLMAKLMLVMDDQVMEELKRSWSRSQL</sequence>
<evidence type="ECO:0000259" key="1">
    <source>
        <dbReference type="Pfam" id="PF13192"/>
    </source>
</evidence>
<dbReference type="EMBL" id="JAUHMF010000001">
    <property type="protein sequence ID" value="MDT8897154.1"/>
    <property type="molecule type" value="Genomic_DNA"/>
</dbReference>
<keyword evidence="3" id="KW-1185">Reference proteome</keyword>
<proteinExistence type="predicted"/>
<dbReference type="PANTHER" id="PTHR37170:SF1">
    <property type="entry name" value="GLUTAREDOXIN-LIKE PROTEIN"/>
    <property type="match status" value="1"/>
</dbReference>
<evidence type="ECO:0000313" key="3">
    <source>
        <dbReference type="Proteomes" id="UP001254165"/>
    </source>
</evidence>
<protein>
    <submittedName>
        <fullName evidence="2">Thioredoxin family protein</fullName>
    </submittedName>
</protein>
<dbReference type="InterPro" id="IPR012336">
    <property type="entry name" value="Thioredoxin-like_fold"/>
</dbReference>
<evidence type="ECO:0000313" key="2">
    <source>
        <dbReference type="EMBL" id="MDT8897154.1"/>
    </source>
</evidence>
<dbReference type="Gene3D" id="3.40.30.10">
    <property type="entry name" value="Glutaredoxin"/>
    <property type="match status" value="2"/>
</dbReference>
<dbReference type="InterPro" id="IPR011767">
    <property type="entry name" value="GLR_AS"/>
</dbReference>